<keyword evidence="10" id="KW-0804">Transcription</keyword>
<dbReference type="PRINTS" id="PR00032">
    <property type="entry name" value="HTHARAC"/>
</dbReference>
<protein>
    <submittedName>
        <fullName evidence="13">Methylphosphotriester-DNA--protein-cysteine methyltransferase family protein</fullName>
    </submittedName>
</protein>
<dbReference type="EMBL" id="SVCM01000065">
    <property type="protein sequence ID" value="MBE6059636.1"/>
    <property type="molecule type" value="Genomic_DNA"/>
</dbReference>
<keyword evidence="8" id="KW-0238">DNA-binding</keyword>
<evidence type="ECO:0000256" key="7">
    <source>
        <dbReference type="ARBA" id="ARBA00023015"/>
    </source>
</evidence>
<dbReference type="InterPro" id="IPR020449">
    <property type="entry name" value="Tscrpt_reg_AraC-type_HTH"/>
</dbReference>
<keyword evidence="7" id="KW-0805">Transcription regulation</keyword>
<dbReference type="PANTHER" id="PTHR43280:SF2">
    <property type="entry name" value="HTH-TYPE TRANSCRIPTIONAL REGULATOR EXSA"/>
    <property type="match status" value="1"/>
</dbReference>
<dbReference type="Pfam" id="PF02805">
    <property type="entry name" value="Ada_Zn_binding"/>
    <property type="match status" value="1"/>
</dbReference>
<sequence length="198" mass="23094">MVIIQGNIVISEDEKWNAVISCNKYYDGLFYYAVKTTGICCRPSCKAKTPLKENILFFNSVDDAMKEGFRPCKLCRPDIKEHNFEPNRELIEKIKEKLIQNYNKPINFRFISKEFGISTSHLTRLFKEYTGLTPNEYVSQLRINKAMQLLIKSNDTILEIAYDVGFKSLSNFYKCFKQNAGISPKEYRKRNSINEIKV</sequence>
<dbReference type="GO" id="GO:0008270">
    <property type="term" value="F:zinc ion binding"/>
    <property type="evidence" value="ECO:0007669"/>
    <property type="project" value="InterPro"/>
</dbReference>
<dbReference type="PANTHER" id="PTHR43280">
    <property type="entry name" value="ARAC-FAMILY TRANSCRIPTIONAL REGULATOR"/>
    <property type="match status" value="1"/>
</dbReference>
<keyword evidence="6" id="KW-0862">Zinc</keyword>
<evidence type="ECO:0000256" key="3">
    <source>
        <dbReference type="ARBA" id="ARBA00022679"/>
    </source>
</evidence>
<keyword evidence="5" id="KW-0227">DNA damage</keyword>
<dbReference type="InterPro" id="IPR035451">
    <property type="entry name" value="Ada-like_dom_sf"/>
</dbReference>
<keyword evidence="2 13" id="KW-0489">Methyltransferase</keyword>
<dbReference type="Gene3D" id="3.40.10.10">
    <property type="entry name" value="DNA Methylphosphotriester Repair Domain"/>
    <property type="match status" value="1"/>
</dbReference>
<evidence type="ECO:0000256" key="9">
    <source>
        <dbReference type="ARBA" id="ARBA00023159"/>
    </source>
</evidence>
<evidence type="ECO:0000256" key="2">
    <source>
        <dbReference type="ARBA" id="ARBA00022603"/>
    </source>
</evidence>
<feature type="domain" description="HTH araC/xylS-type" evidence="12">
    <location>
        <begin position="92"/>
        <end position="190"/>
    </location>
</feature>
<evidence type="ECO:0000313" key="13">
    <source>
        <dbReference type="EMBL" id="MBE6059636.1"/>
    </source>
</evidence>
<dbReference type="GO" id="GO:0008168">
    <property type="term" value="F:methyltransferase activity"/>
    <property type="evidence" value="ECO:0007669"/>
    <property type="project" value="UniProtKB-KW"/>
</dbReference>
<dbReference type="GO" id="GO:0003700">
    <property type="term" value="F:DNA-binding transcription factor activity"/>
    <property type="evidence" value="ECO:0007669"/>
    <property type="project" value="InterPro"/>
</dbReference>
<dbReference type="Pfam" id="PF12833">
    <property type="entry name" value="HTH_18"/>
    <property type="match status" value="1"/>
</dbReference>
<dbReference type="GO" id="GO:0006281">
    <property type="term" value="P:DNA repair"/>
    <property type="evidence" value="ECO:0007669"/>
    <property type="project" value="UniProtKB-KW"/>
</dbReference>
<dbReference type="SUPFAM" id="SSF57884">
    <property type="entry name" value="Ada DNA repair protein, N-terminal domain (N-Ada 10)"/>
    <property type="match status" value="1"/>
</dbReference>
<evidence type="ECO:0000256" key="8">
    <source>
        <dbReference type="ARBA" id="ARBA00023125"/>
    </source>
</evidence>
<keyword evidence="3" id="KW-0808">Transferase</keyword>
<dbReference type="Gene3D" id="1.10.10.60">
    <property type="entry name" value="Homeodomain-like"/>
    <property type="match status" value="2"/>
</dbReference>
<dbReference type="InterPro" id="IPR004026">
    <property type="entry name" value="Ada_DNA_repair_Zn-bd"/>
</dbReference>
<evidence type="ECO:0000256" key="4">
    <source>
        <dbReference type="ARBA" id="ARBA00022723"/>
    </source>
</evidence>
<evidence type="ECO:0000256" key="6">
    <source>
        <dbReference type="ARBA" id="ARBA00022833"/>
    </source>
</evidence>
<evidence type="ECO:0000313" key="14">
    <source>
        <dbReference type="Proteomes" id="UP000768462"/>
    </source>
</evidence>
<accession>A0A927ZL92</accession>
<dbReference type="GO" id="GO:0032259">
    <property type="term" value="P:methylation"/>
    <property type="evidence" value="ECO:0007669"/>
    <property type="project" value="UniProtKB-KW"/>
</dbReference>
<dbReference type="InterPro" id="IPR009057">
    <property type="entry name" value="Homeodomain-like_sf"/>
</dbReference>
<dbReference type="InterPro" id="IPR016220">
    <property type="entry name" value="Me-P-triester_DNA_alkyl-Trfase"/>
</dbReference>
<dbReference type="PROSITE" id="PS01124">
    <property type="entry name" value="HTH_ARAC_FAMILY_2"/>
    <property type="match status" value="1"/>
</dbReference>
<keyword evidence="11" id="KW-0234">DNA repair</keyword>
<dbReference type="InterPro" id="IPR018060">
    <property type="entry name" value="HTH_AraC"/>
</dbReference>
<evidence type="ECO:0000256" key="10">
    <source>
        <dbReference type="ARBA" id="ARBA00023163"/>
    </source>
</evidence>
<keyword evidence="9" id="KW-0010">Activator</keyword>
<organism evidence="13 14">
    <name type="scientific">Clostridium sulfidigenes</name>
    <dbReference type="NCBI Taxonomy" id="318464"/>
    <lineage>
        <taxon>Bacteria</taxon>
        <taxon>Bacillati</taxon>
        <taxon>Bacillota</taxon>
        <taxon>Clostridia</taxon>
        <taxon>Eubacteriales</taxon>
        <taxon>Clostridiaceae</taxon>
        <taxon>Clostridium</taxon>
    </lineage>
</organism>
<evidence type="ECO:0000256" key="5">
    <source>
        <dbReference type="ARBA" id="ARBA00022763"/>
    </source>
</evidence>
<comment type="cofactor">
    <cofactor evidence="1">
        <name>Zn(2+)</name>
        <dbReference type="ChEBI" id="CHEBI:29105"/>
    </cofactor>
</comment>
<keyword evidence="4" id="KW-0479">Metal-binding</keyword>
<dbReference type="InterPro" id="IPR018062">
    <property type="entry name" value="HTH_AraC-typ_CS"/>
</dbReference>
<dbReference type="Proteomes" id="UP000768462">
    <property type="component" value="Unassembled WGS sequence"/>
</dbReference>
<dbReference type="SMART" id="SM00342">
    <property type="entry name" value="HTH_ARAC"/>
    <property type="match status" value="1"/>
</dbReference>
<dbReference type="SUPFAM" id="SSF46689">
    <property type="entry name" value="Homeodomain-like"/>
    <property type="match status" value="2"/>
</dbReference>
<dbReference type="PROSITE" id="PS00041">
    <property type="entry name" value="HTH_ARAC_FAMILY_1"/>
    <property type="match status" value="1"/>
</dbReference>
<name>A0A927ZL92_9CLOT</name>
<dbReference type="AlphaFoldDB" id="A0A927ZL92"/>
<evidence type="ECO:0000259" key="12">
    <source>
        <dbReference type="PROSITE" id="PS01124"/>
    </source>
</evidence>
<comment type="caution">
    <text evidence="13">The sequence shown here is derived from an EMBL/GenBank/DDBJ whole genome shotgun (WGS) entry which is preliminary data.</text>
</comment>
<evidence type="ECO:0000256" key="1">
    <source>
        <dbReference type="ARBA" id="ARBA00001947"/>
    </source>
</evidence>
<reference evidence="13" key="1">
    <citation type="submission" date="2019-04" db="EMBL/GenBank/DDBJ databases">
        <title>Evolution of Biomass-Degrading Anaerobic Consortia Revealed by Metagenomics.</title>
        <authorList>
            <person name="Peng X."/>
        </authorList>
    </citation>
    <scope>NUCLEOTIDE SEQUENCE</scope>
    <source>
        <strain evidence="13">SIG254</strain>
    </source>
</reference>
<proteinExistence type="predicted"/>
<dbReference type="PIRSF" id="PIRSF000408">
    <property type="entry name" value="Alkyltransferas_AdaA"/>
    <property type="match status" value="1"/>
</dbReference>
<gene>
    <name evidence="13" type="ORF">E7215_05605</name>
</gene>
<dbReference type="GO" id="GO:0043565">
    <property type="term" value="F:sequence-specific DNA binding"/>
    <property type="evidence" value="ECO:0007669"/>
    <property type="project" value="InterPro"/>
</dbReference>
<evidence type="ECO:0000256" key="11">
    <source>
        <dbReference type="ARBA" id="ARBA00023204"/>
    </source>
</evidence>